<protein>
    <submittedName>
        <fullName evidence="1">Uncharacterized protein</fullName>
    </submittedName>
</protein>
<reference evidence="1 2" key="1">
    <citation type="journal article" date="2006" name="PLoS Genet.">
        <title>Secrets of soil survival revealed by the genome sequence of Arthrobacter aurescens TC1.</title>
        <authorList>
            <person name="Mongodin E.F."/>
            <person name="Shapir N."/>
            <person name="Daugherty S.C."/>
            <person name="DeBoy R.T."/>
            <person name="Emerson J.B."/>
            <person name="Shvartzbeyn A."/>
            <person name="Radune D."/>
            <person name="Vamathevan J."/>
            <person name="Riggs F."/>
            <person name="Grinberg V."/>
            <person name="Khouri H."/>
            <person name="Wackett L.P."/>
            <person name="Nelson K.E."/>
            <person name="Sadowsky M.J."/>
        </authorList>
    </citation>
    <scope>NUCLEOTIDE SEQUENCE [LARGE SCALE GENOMIC DNA]</scope>
    <source>
        <strain evidence="1 2">TC1</strain>
    </source>
</reference>
<dbReference type="STRING" id="290340.AAur_3607"/>
<evidence type="ECO:0000313" key="1">
    <source>
        <dbReference type="EMBL" id="ABM09600.1"/>
    </source>
</evidence>
<dbReference type="HOGENOM" id="CLU_2285587_0_0_11"/>
<keyword evidence="2" id="KW-1185">Reference proteome</keyword>
<name>A1RAN4_PAEAT</name>
<sequence length="101" mass="11166">MKRCPSWSGHAGRYEYLYSEGECPKAFLNAREKLDASVKPQCIPTADTGRVCRSGSTRSARHFSNRWRRSIKAIGLGEGLGAEFFTWLFGDGTGHVGSPLK</sequence>
<dbReference type="KEGG" id="aau:AAur_3607"/>
<dbReference type="AlphaFoldDB" id="A1RAN4"/>
<dbReference type="Proteomes" id="UP000000637">
    <property type="component" value="Chromosome"/>
</dbReference>
<proteinExistence type="predicted"/>
<evidence type="ECO:0000313" key="2">
    <source>
        <dbReference type="Proteomes" id="UP000000637"/>
    </source>
</evidence>
<gene>
    <name evidence="1" type="ordered locus">AAur_3607</name>
</gene>
<accession>A1RAN4</accession>
<dbReference type="EMBL" id="CP000474">
    <property type="protein sequence ID" value="ABM09600.1"/>
    <property type="molecule type" value="Genomic_DNA"/>
</dbReference>
<organism evidence="1 2">
    <name type="scientific">Paenarthrobacter aurescens (strain TC1)</name>
    <dbReference type="NCBI Taxonomy" id="290340"/>
    <lineage>
        <taxon>Bacteria</taxon>
        <taxon>Bacillati</taxon>
        <taxon>Actinomycetota</taxon>
        <taxon>Actinomycetes</taxon>
        <taxon>Micrococcales</taxon>
        <taxon>Micrococcaceae</taxon>
        <taxon>Paenarthrobacter</taxon>
    </lineage>
</organism>